<dbReference type="EMBL" id="JAPDGR010004130">
    <property type="protein sequence ID" value="KAJ2969064.1"/>
    <property type="molecule type" value="Genomic_DNA"/>
</dbReference>
<name>A0ACC1MQW1_9PEZI</name>
<dbReference type="Proteomes" id="UP001143856">
    <property type="component" value="Unassembled WGS sequence"/>
</dbReference>
<proteinExistence type="predicted"/>
<sequence length="195" mass="21214">MMSSKKLYNWYIALVAAMCMVLYGYDASVFNAAQGSDNWHDWFDLNPKGDAYLIGLVNTAYTIGAIVSGFFFGGPLADYLGRRWGMGIGCFLTIVATFIQAFAPRHNLGAFIAGRVVIGLGQGLALTAGPIYIGERRQLSRLLDRLRSQHLQGAAGQLGLAHRRDLPDPRAVDRHHPFALPAGVATLVDSAPQQH</sequence>
<gene>
    <name evidence="1" type="ORF">NUW58_g10077</name>
</gene>
<organism evidence="1 2">
    <name type="scientific">Xylaria curta</name>
    <dbReference type="NCBI Taxonomy" id="42375"/>
    <lineage>
        <taxon>Eukaryota</taxon>
        <taxon>Fungi</taxon>
        <taxon>Dikarya</taxon>
        <taxon>Ascomycota</taxon>
        <taxon>Pezizomycotina</taxon>
        <taxon>Sordariomycetes</taxon>
        <taxon>Xylariomycetidae</taxon>
        <taxon>Xylariales</taxon>
        <taxon>Xylariaceae</taxon>
        <taxon>Xylaria</taxon>
    </lineage>
</organism>
<comment type="caution">
    <text evidence="1">The sequence shown here is derived from an EMBL/GenBank/DDBJ whole genome shotgun (WGS) entry which is preliminary data.</text>
</comment>
<accession>A0ACC1MQW1</accession>
<keyword evidence="2" id="KW-1185">Reference proteome</keyword>
<evidence type="ECO:0000313" key="2">
    <source>
        <dbReference type="Proteomes" id="UP001143856"/>
    </source>
</evidence>
<reference evidence="1" key="1">
    <citation type="submission" date="2022-10" db="EMBL/GenBank/DDBJ databases">
        <title>Genome Sequence of Xylaria curta.</title>
        <authorList>
            <person name="Buettner E."/>
        </authorList>
    </citation>
    <scope>NUCLEOTIDE SEQUENCE</scope>
    <source>
        <strain evidence="1">Babe10</strain>
    </source>
</reference>
<evidence type="ECO:0000313" key="1">
    <source>
        <dbReference type="EMBL" id="KAJ2969064.1"/>
    </source>
</evidence>
<protein>
    <submittedName>
        <fullName evidence="1">Uncharacterized protein</fullName>
    </submittedName>
</protein>